<dbReference type="RefSeq" id="WP_006716428.1">
    <property type="nucleotide sequence ID" value="NZ_CP007032.1"/>
</dbReference>
<dbReference type="Pfam" id="PF13596">
    <property type="entry name" value="PAS_10"/>
    <property type="match status" value="1"/>
</dbReference>
<dbReference type="OrthoDB" id="9769774at2"/>
<dbReference type="PANTHER" id="PTHR39966">
    <property type="entry name" value="BLL2471 PROTEIN-RELATED"/>
    <property type="match status" value="1"/>
</dbReference>
<dbReference type="PANTHER" id="PTHR39966:SF3">
    <property type="entry name" value="DUF438 DOMAIN-CONTAINING PROTEIN"/>
    <property type="match status" value="1"/>
</dbReference>
<dbReference type="STRING" id="871968.DESME_01930"/>
<evidence type="ECO:0000259" key="1">
    <source>
        <dbReference type="Pfam" id="PF01814"/>
    </source>
</evidence>
<dbReference type="KEGG" id="dmt:DESME_01930"/>
<feature type="domain" description="Hemerythrin-like" evidence="1">
    <location>
        <begin position="94"/>
        <end position="225"/>
    </location>
</feature>
<name>W0E8W3_9FIRM</name>
<keyword evidence="4" id="KW-1185">Reference proteome</keyword>
<accession>W0E8W3</accession>
<sequence length="414" mass="47468">MSELINNHEYRQKILKELIMELHQGKSVEEVKARFEKLIEGISALEITEMEQALILEGMPVEEIQNLCDVHAAVFKGSIEEIHSPQKAEDTPGHPIHTFKLENRELEKLIKDVILPVLEDQSSSNNSENMNRLMKEAFSSLGEIDKHYSRKENLLFPLMEKHGITAPPKVMWGVDDEIRDAIKEIRKFLENDVSSLELVAEKGRAVAERVPEMIFKEENILFPMILESFSEEEWVEIAEASDEIGYCLIKPQGIWKPVQVKLEKQKAEKEKNKGEGFMKSGQVEFDAGQLSTEEINALLNTLPIDITFVDKNDTVKYFTQGKERIFARAKTILGRKVENCHPPASVHIVEKIVEDLKSGKKDNEDFWLKLGDKFVYIRYFAVRNAKGEFLGVMEVTQDIKPIQEITGEKRLMSD</sequence>
<dbReference type="Gene3D" id="1.20.120.520">
    <property type="entry name" value="nmb1532 protein domain like"/>
    <property type="match status" value="1"/>
</dbReference>
<evidence type="ECO:0000313" key="4">
    <source>
        <dbReference type="Proteomes" id="UP000010847"/>
    </source>
</evidence>
<dbReference type="Pfam" id="PF04282">
    <property type="entry name" value="DUF438"/>
    <property type="match status" value="1"/>
</dbReference>
<feature type="domain" description="DUF438" evidence="2">
    <location>
        <begin position="15"/>
        <end position="81"/>
    </location>
</feature>
<proteinExistence type="predicted"/>
<dbReference type="InterPro" id="IPR007380">
    <property type="entry name" value="DUF438"/>
</dbReference>
<dbReference type="InterPro" id="IPR035965">
    <property type="entry name" value="PAS-like_dom_sf"/>
</dbReference>
<dbReference type="Pfam" id="PF01814">
    <property type="entry name" value="Hemerythrin"/>
    <property type="match status" value="1"/>
</dbReference>
<protein>
    <recommendedName>
        <fullName evidence="5">DUF438 domain-containing protein</fullName>
    </recommendedName>
</protein>
<dbReference type="EMBL" id="CP007032">
    <property type="protein sequence ID" value="AHF05973.1"/>
    <property type="molecule type" value="Genomic_DNA"/>
</dbReference>
<gene>
    <name evidence="3" type="ORF">DESME_01930</name>
</gene>
<dbReference type="Proteomes" id="UP000010847">
    <property type="component" value="Chromosome"/>
</dbReference>
<dbReference type="HOGENOM" id="CLU_026706_1_0_9"/>
<reference evidence="3 4" key="1">
    <citation type="submission" date="2013-12" db="EMBL/GenBank/DDBJ databases">
        <authorList>
            <consortium name="DOE Joint Genome Institute"/>
            <person name="Smidt H."/>
            <person name="Huntemann M."/>
            <person name="Han J."/>
            <person name="Chen A."/>
            <person name="Kyrpides N."/>
            <person name="Mavromatis K."/>
            <person name="Markowitz V."/>
            <person name="Palaniappan K."/>
            <person name="Ivanova N."/>
            <person name="Schaumberg A."/>
            <person name="Pati A."/>
            <person name="Liolios K."/>
            <person name="Nordberg H.P."/>
            <person name="Cantor M.N."/>
            <person name="Hua S.X."/>
            <person name="Woyke T."/>
        </authorList>
    </citation>
    <scope>NUCLEOTIDE SEQUENCE [LARGE SCALE GENOMIC DNA]</scope>
    <source>
        <strain evidence="4">DSM 15288</strain>
    </source>
</reference>
<organism evidence="3 4">
    <name type="scientific">Desulfitobacterium metallireducens DSM 15288</name>
    <dbReference type="NCBI Taxonomy" id="871968"/>
    <lineage>
        <taxon>Bacteria</taxon>
        <taxon>Bacillati</taxon>
        <taxon>Bacillota</taxon>
        <taxon>Clostridia</taxon>
        <taxon>Eubacteriales</taxon>
        <taxon>Desulfitobacteriaceae</taxon>
        <taxon>Desulfitobacterium</taxon>
    </lineage>
</organism>
<evidence type="ECO:0008006" key="5">
    <source>
        <dbReference type="Google" id="ProtNLM"/>
    </source>
</evidence>
<dbReference type="GO" id="GO:0005886">
    <property type="term" value="C:plasma membrane"/>
    <property type="evidence" value="ECO:0007669"/>
    <property type="project" value="TreeGrafter"/>
</dbReference>
<evidence type="ECO:0000313" key="3">
    <source>
        <dbReference type="EMBL" id="AHF05973.1"/>
    </source>
</evidence>
<dbReference type="InterPro" id="IPR012312">
    <property type="entry name" value="Hemerythrin-like"/>
</dbReference>
<dbReference type="AlphaFoldDB" id="W0E8W3"/>
<dbReference type="SUPFAM" id="SSF55785">
    <property type="entry name" value="PYP-like sensor domain (PAS domain)"/>
    <property type="match status" value="1"/>
</dbReference>
<evidence type="ECO:0000259" key="2">
    <source>
        <dbReference type="Pfam" id="PF04282"/>
    </source>
</evidence>
<dbReference type="eggNOG" id="COG2461">
    <property type="taxonomic scope" value="Bacteria"/>
</dbReference>